<sequence>MNAAEIVELLSQQAAVSKKLSDDFLKTLLATIEEVLVSQDSVKINGLGTFKLQWNEPRKSVDVNTGTEIVIDGYHKVVFTPDAELKELANEPYAHLQPVLLDDGAEATEKSSEETVDADQMPLKLFNEQANEIKDILSEINALNDKQEDKTKGAEIEGEATMSSESVAPEVPVEIETPLEMIVSEETEEKPEEKPDIIEKEIVEPVEVEATEAPEEIVTVIHKEASPVVEKAETMVMSEVSVEEPQEITKEKQKAEKTESRKRRIKEADEFHPERLGKSSPTRTPGRKLDFLFVGIMLGGLLVYVLIDFDVFSLVKKYIDSNRFKKEIVQMPGNQYIIQEEIPVDTLLTDTTVLQQDTVTQAAVVKPAEPVDELQILFDQPRVYKEFIATEKVIQGSRLTRISERHYGVKEFWVYIFEANRDLLDSPDDIAIGMELKIPKLNPKLADADNPRCMEYALKLHDEYVKIK</sequence>
<dbReference type="SUPFAM" id="SSF47729">
    <property type="entry name" value="IHF-like DNA-binding proteins"/>
    <property type="match status" value="1"/>
</dbReference>
<dbReference type="InterPro" id="IPR000119">
    <property type="entry name" value="Hist_DNA-bd"/>
</dbReference>
<proteinExistence type="predicted"/>
<dbReference type="Gene3D" id="4.10.520.10">
    <property type="entry name" value="IHF-like DNA-binding proteins"/>
    <property type="match status" value="1"/>
</dbReference>
<keyword evidence="2" id="KW-0472">Membrane</keyword>
<keyword evidence="2" id="KW-0812">Transmembrane</keyword>
<evidence type="ECO:0000313" key="3">
    <source>
        <dbReference type="EMBL" id="MPL81872.1"/>
    </source>
</evidence>
<dbReference type="SMART" id="SM00411">
    <property type="entry name" value="BHL"/>
    <property type="match status" value="1"/>
</dbReference>
<gene>
    <name evidence="3" type="primary">ihfA_4</name>
    <name evidence="3" type="ORF">SDC9_27803</name>
</gene>
<dbReference type="PANTHER" id="PTHR33175">
    <property type="entry name" value="DNA-BINDING PROTEIN HU"/>
    <property type="match status" value="1"/>
</dbReference>
<feature type="compositionally biased region" description="Basic and acidic residues" evidence="1">
    <location>
        <begin position="266"/>
        <end position="277"/>
    </location>
</feature>
<organism evidence="3">
    <name type="scientific">bioreactor metagenome</name>
    <dbReference type="NCBI Taxonomy" id="1076179"/>
    <lineage>
        <taxon>unclassified sequences</taxon>
        <taxon>metagenomes</taxon>
        <taxon>ecological metagenomes</taxon>
    </lineage>
</organism>
<dbReference type="PANTHER" id="PTHR33175:SF2">
    <property type="entry name" value="INTEGRATION HOST FACTOR SUBUNIT ALPHA"/>
    <property type="match status" value="1"/>
</dbReference>
<dbReference type="Pfam" id="PF00216">
    <property type="entry name" value="Bac_DNA_binding"/>
    <property type="match status" value="1"/>
</dbReference>
<reference evidence="3" key="1">
    <citation type="submission" date="2019-08" db="EMBL/GenBank/DDBJ databases">
        <authorList>
            <person name="Kucharzyk K."/>
            <person name="Murdoch R.W."/>
            <person name="Higgins S."/>
            <person name="Loffler F."/>
        </authorList>
    </citation>
    <scope>NUCLEOTIDE SEQUENCE</scope>
</reference>
<dbReference type="EMBL" id="VSSQ01000155">
    <property type="protein sequence ID" value="MPL81872.1"/>
    <property type="molecule type" value="Genomic_DNA"/>
</dbReference>
<name>A0A644USU4_9ZZZZ</name>
<dbReference type="AlphaFoldDB" id="A0A644USU4"/>
<evidence type="ECO:0000256" key="2">
    <source>
        <dbReference type="SAM" id="Phobius"/>
    </source>
</evidence>
<feature type="transmembrane region" description="Helical" evidence="2">
    <location>
        <begin position="291"/>
        <end position="315"/>
    </location>
</feature>
<comment type="caution">
    <text evidence="3">The sequence shown here is derived from an EMBL/GenBank/DDBJ whole genome shotgun (WGS) entry which is preliminary data.</text>
</comment>
<dbReference type="InterPro" id="IPR010992">
    <property type="entry name" value="IHF-like_DNA-bd_dom_sf"/>
</dbReference>
<dbReference type="GO" id="GO:0005829">
    <property type="term" value="C:cytosol"/>
    <property type="evidence" value="ECO:0007669"/>
    <property type="project" value="TreeGrafter"/>
</dbReference>
<evidence type="ECO:0000256" key="1">
    <source>
        <dbReference type="SAM" id="MobiDB-lite"/>
    </source>
</evidence>
<dbReference type="GO" id="GO:0030527">
    <property type="term" value="F:structural constituent of chromatin"/>
    <property type="evidence" value="ECO:0007669"/>
    <property type="project" value="InterPro"/>
</dbReference>
<accession>A0A644USU4</accession>
<dbReference type="GO" id="GO:0003677">
    <property type="term" value="F:DNA binding"/>
    <property type="evidence" value="ECO:0007669"/>
    <property type="project" value="InterPro"/>
</dbReference>
<keyword evidence="2" id="KW-1133">Transmembrane helix</keyword>
<protein>
    <submittedName>
        <fullName evidence="3">Integration host factor subunit alpha</fullName>
    </submittedName>
</protein>
<feature type="compositionally biased region" description="Basic and acidic residues" evidence="1">
    <location>
        <begin position="247"/>
        <end position="259"/>
    </location>
</feature>
<feature type="region of interest" description="Disordered" evidence="1">
    <location>
        <begin position="240"/>
        <end position="282"/>
    </location>
</feature>